<feature type="domain" description="DUF8010" evidence="1">
    <location>
        <begin position="3"/>
        <end position="88"/>
    </location>
</feature>
<dbReference type="EMBL" id="CP020715">
    <property type="protein sequence ID" value="ARJ04881.1"/>
    <property type="molecule type" value="Genomic_DNA"/>
</dbReference>
<dbReference type="InterPro" id="IPR058323">
    <property type="entry name" value="DUF8010"/>
</dbReference>
<dbReference type="Pfam" id="PF26572">
    <property type="entry name" value="DUF8185"/>
    <property type="match status" value="1"/>
</dbReference>
<evidence type="ECO:0000313" key="4">
    <source>
        <dbReference type="Proteomes" id="UP000192775"/>
    </source>
</evidence>
<reference evidence="3 4" key="1">
    <citation type="submission" date="2017-04" db="EMBL/GenBank/DDBJ databases">
        <authorList>
            <person name="Afonso C.L."/>
            <person name="Miller P.J."/>
            <person name="Scott M.A."/>
            <person name="Spackman E."/>
            <person name="Goraichik I."/>
            <person name="Dimitrov K.M."/>
            <person name="Suarez D.L."/>
            <person name="Swayne D.E."/>
        </authorList>
    </citation>
    <scope>NUCLEOTIDE SEQUENCE [LARGE SCALE GENOMIC DNA]</scope>
    <source>
        <strain evidence="4">XA(T)</strain>
    </source>
</reference>
<feature type="domain" description="DUF8185" evidence="2">
    <location>
        <begin position="118"/>
        <end position="217"/>
    </location>
</feature>
<protein>
    <submittedName>
        <fullName evidence="3">Uncharacterized protein</fullName>
    </submittedName>
</protein>
<proteinExistence type="predicted"/>
<evidence type="ECO:0000259" key="2">
    <source>
        <dbReference type="Pfam" id="PF26572"/>
    </source>
</evidence>
<dbReference type="RefSeq" id="WP_085019019.1">
    <property type="nucleotide sequence ID" value="NZ_BMHD01000002.1"/>
</dbReference>
<dbReference type="Pfam" id="PF26035">
    <property type="entry name" value="DUF8010"/>
    <property type="match status" value="1"/>
</dbReference>
<evidence type="ECO:0000259" key="1">
    <source>
        <dbReference type="Pfam" id="PF26035"/>
    </source>
</evidence>
<keyword evidence="4" id="KW-1185">Reference proteome</keyword>
<evidence type="ECO:0000313" key="3">
    <source>
        <dbReference type="EMBL" id="ARJ04881.1"/>
    </source>
</evidence>
<dbReference type="STRING" id="1619308.B5808_06360"/>
<name>A0A1X9LLQ8_9MICO</name>
<organism evidence="3 4">
    <name type="scientific">Cnuibacter physcomitrellae</name>
    <dbReference type="NCBI Taxonomy" id="1619308"/>
    <lineage>
        <taxon>Bacteria</taxon>
        <taxon>Bacillati</taxon>
        <taxon>Actinomycetota</taxon>
        <taxon>Actinomycetes</taxon>
        <taxon>Micrococcales</taxon>
        <taxon>Microbacteriaceae</taxon>
        <taxon>Cnuibacter</taxon>
    </lineage>
</organism>
<gene>
    <name evidence="3" type="ORF">B5808_06360</name>
</gene>
<dbReference type="AlphaFoldDB" id="A0A1X9LLQ8"/>
<sequence>MVQSLSLVDAPSLGDLKVFLGRSARVENGSVRLIGSLGVLAVYTPVLTPKGLLDSSPTVLGLRTFALASTEDFDVVVSIRGLLDRLAMLSLSVDREGGPIEVPLPLPDAGVAWAGISPPRGGWRRVGTTDPRQLEDIAKAGISEIADAVPSEVGEQVVRKLRGAVWTRLIPDVGARVPAAAAFAAYSLGFLRRDDDAAVYEASSWVRVSTRRGHVLVHW</sequence>
<dbReference type="InterPro" id="IPR058498">
    <property type="entry name" value="DUF8185"/>
</dbReference>
<accession>A0A1X9LLQ8</accession>
<dbReference type="Proteomes" id="UP000192775">
    <property type="component" value="Chromosome"/>
</dbReference>
<dbReference type="KEGG" id="cphy:B5808_06360"/>